<comment type="function">
    <text evidence="7">One of the primary rRNA binding proteins, it binds directly near the 3'-end of the 23S rRNA, where it nucleates assembly of the 50S subunit.</text>
</comment>
<dbReference type="EMBL" id="MKVH01000024">
    <property type="protein sequence ID" value="OJX56686.1"/>
    <property type="molecule type" value="Genomic_DNA"/>
</dbReference>
<dbReference type="Pfam" id="PF00297">
    <property type="entry name" value="Ribosomal_L3"/>
    <property type="match status" value="1"/>
</dbReference>
<evidence type="ECO:0000256" key="5">
    <source>
        <dbReference type="ARBA" id="ARBA00023274"/>
    </source>
</evidence>
<evidence type="ECO:0000256" key="4">
    <source>
        <dbReference type="ARBA" id="ARBA00022980"/>
    </source>
</evidence>
<dbReference type="GO" id="GO:0022625">
    <property type="term" value="C:cytosolic large ribosomal subunit"/>
    <property type="evidence" value="ECO:0007669"/>
    <property type="project" value="TreeGrafter"/>
</dbReference>
<dbReference type="FunFam" id="2.40.30.10:FF:000004">
    <property type="entry name" value="50S ribosomal protein L3"/>
    <property type="match status" value="1"/>
</dbReference>
<dbReference type="InterPro" id="IPR019927">
    <property type="entry name" value="Ribosomal_uL3_bac/org-type"/>
</dbReference>
<dbReference type="PANTHER" id="PTHR11229:SF16">
    <property type="entry name" value="LARGE RIBOSOMAL SUBUNIT PROTEIN UL3C"/>
    <property type="match status" value="1"/>
</dbReference>
<evidence type="ECO:0000256" key="8">
    <source>
        <dbReference type="SAM" id="MobiDB-lite"/>
    </source>
</evidence>
<dbReference type="InterPro" id="IPR000597">
    <property type="entry name" value="Ribosomal_uL3"/>
</dbReference>
<dbReference type="HAMAP" id="MF_01325_B">
    <property type="entry name" value="Ribosomal_uL3_B"/>
    <property type="match status" value="1"/>
</dbReference>
<dbReference type="Gene3D" id="3.30.160.810">
    <property type="match status" value="1"/>
</dbReference>
<dbReference type="STRING" id="1895771.BGO89_09085"/>
<sequence length="206" mass="21828">MSAILGRKIGMTSIFTEDGQFVPCTVIEAGPCPVTQVKTMESDGYEAVQIGFGALAERKLNKPKAGHLAKAGTAPVRHLKEFRQLFNKVAVGDVVTVDNFAEGDKIKVSATSKGRGFQGVVKRHHFGGVGMTTHGQSDRPRAPGSIGSSSFPSRVFKGMRMAGRMGGTRITVRNLTIVRVIPGSNLLMVKGSIPGAPNGVVEIVKL</sequence>
<gene>
    <name evidence="7" type="primary">rplC</name>
    <name evidence="9" type="ORF">BGO89_09085</name>
</gene>
<protein>
    <recommendedName>
        <fullName evidence="6 7">Large ribosomal subunit protein uL3</fullName>
    </recommendedName>
</protein>
<dbReference type="PANTHER" id="PTHR11229">
    <property type="entry name" value="50S RIBOSOMAL PROTEIN L3"/>
    <property type="match status" value="1"/>
</dbReference>
<evidence type="ECO:0000256" key="3">
    <source>
        <dbReference type="ARBA" id="ARBA00022884"/>
    </source>
</evidence>
<keyword evidence="4 7" id="KW-0689">Ribosomal protein</keyword>
<keyword evidence="2 7" id="KW-0699">rRNA-binding</keyword>
<accession>A0A1M3KW68</accession>
<dbReference type="SUPFAM" id="SSF50447">
    <property type="entry name" value="Translation proteins"/>
    <property type="match status" value="1"/>
</dbReference>
<dbReference type="NCBIfam" id="TIGR03625">
    <property type="entry name" value="L3_bact"/>
    <property type="match status" value="1"/>
</dbReference>
<evidence type="ECO:0000256" key="1">
    <source>
        <dbReference type="ARBA" id="ARBA00006540"/>
    </source>
</evidence>
<evidence type="ECO:0000256" key="2">
    <source>
        <dbReference type="ARBA" id="ARBA00022730"/>
    </source>
</evidence>
<evidence type="ECO:0000256" key="7">
    <source>
        <dbReference type="HAMAP-Rule" id="MF_01325"/>
    </source>
</evidence>
<comment type="subunit">
    <text evidence="7">Part of the 50S ribosomal subunit. Forms a cluster with proteins L14 and L19.</text>
</comment>
<feature type="region of interest" description="Disordered" evidence="8">
    <location>
        <begin position="131"/>
        <end position="152"/>
    </location>
</feature>
<dbReference type="GO" id="GO:0003735">
    <property type="term" value="F:structural constituent of ribosome"/>
    <property type="evidence" value="ECO:0007669"/>
    <property type="project" value="UniProtKB-UniRule"/>
</dbReference>
<keyword evidence="3 7" id="KW-0694">RNA-binding</keyword>
<name>A0A1M3KW68_9BACT</name>
<evidence type="ECO:0000313" key="10">
    <source>
        <dbReference type="Proteomes" id="UP000184233"/>
    </source>
</evidence>
<proteinExistence type="inferred from homology"/>
<dbReference type="AlphaFoldDB" id="A0A1M3KW68"/>
<dbReference type="GO" id="GO:0006412">
    <property type="term" value="P:translation"/>
    <property type="evidence" value="ECO:0007669"/>
    <property type="project" value="UniProtKB-UniRule"/>
</dbReference>
<evidence type="ECO:0000256" key="6">
    <source>
        <dbReference type="ARBA" id="ARBA00035243"/>
    </source>
</evidence>
<comment type="caution">
    <text evidence="9">The sequence shown here is derived from an EMBL/GenBank/DDBJ whole genome shotgun (WGS) entry which is preliminary data.</text>
</comment>
<dbReference type="GO" id="GO:0019843">
    <property type="term" value="F:rRNA binding"/>
    <property type="evidence" value="ECO:0007669"/>
    <property type="project" value="UniProtKB-UniRule"/>
</dbReference>
<organism evidence="9 10">
    <name type="scientific">Candidatus Kapaibacterium thiocyanatum</name>
    <dbReference type="NCBI Taxonomy" id="1895771"/>
    <lineage>
        <taxon>Bacteria</taxon>
        <taxon>Pseudomonadati</taxon>
        <taxon>Candidatus Kapaibacteriota</taxon>
        <taxon>Candidatus Kapaibacteriia</taxon>
        <taxon>Candidatus Kapaibacteriales</taxon>
        <taxon>Candidatus Kapaibacteriaceae</taxon>
        <taxon>Candidatus Kapaibacterium</taxon>
    </lineage>
</organism>
<evidence type="ECO:0000313" key="9">
    <source>
        <dbReference type="EMBL" id="OJX56686.1"/>
    </source>
</evidence>
<keyword evidence="5 7" id="KW-0687">Ribonucleoprotein</keyword>
<dbReference type="FunFam" id="3.30.160.810:FF:000001">
    <property type="entry name" value="50S ribosomal protein L3"/>
    <property type="match status" value="1"/>
</dbReference>
<dbReference type="Gene3D" id="2.40.30.10">
    <property type="entry name" value="Translation factors"/>
    <property type="match status" value="1"/>
</dbReference>
<dbReference type="Proteomes" id="UP000184233">
    <property type="component" value="Unassembled WGS sequence"/>
</dbReference>
<comment type="similarity">
    <text evidence="1 7">Belongs to the universal ribosomal protein uL3 family.</text>
</comment>
<dbReference type="InterPro" id="IPR009000">
    <property type="entry name" value="Transl_B-barrel_sf"/>
</dbReference>
<reference evidence="9 10" key="1">
    <citation type="submission" date="2016-09" db="EMBL/GenBank/DDBJ databases">
        <title>Genome-resolved meta-omics ties microbial dynamics to process performance in biotechnology for thiocyanate degradation.</title>
        <authorList>
            <person name="Kantor R.S."/>
            <person name="Huddy R.J."/>
            <person name="Iyer R."/>
            <person name="Thomas B.C."/>
            <person name="Brown C.T."/>
            <person name="Anantharaman K."/>
            <person name="Tringe S."/>
            <person name="Hettich R.L."/>
            <person name="Harrison S.T."/>
            <person name="Banfield J.F."/>
        </authorList>
    </citation>
    <scope>NUCLEOTIDE SEQUENCE [LARGE SCALE GENOMIC DNA]</scope>
    <source>
        <strain evidence="9">59-99</strain>
    </source>
</reference>